<dbReference type="Pfam" id="PF12679">
    <property type="entry name" value="ABC2_membrane_2"/>
    <property type="match status" value="1"/>
</dbReference>
<sequence>MNGAFLAIARKEFRDRVRSRWVWVVAIVFALFSLAIAFLGGAAQGAVGIRSVEAAIASLTSLAIFLVPLIALVLGYDAVVGERERGTLDLLLSLPIPKRAIVVGKFLGLGAALAAATGVGLGAAGIVLALRVGWSVWSIWAQFALGCILLGLDFLAIAIWLSTWARDRSRASGAAIAVWFALILVFDLILLAAMVGLGAHPAGRWLPWVMLLNPADLFRVWGLASIGNVQALRGVSELFPSVVAQQPFWLAVALLGWTVGPLALAIRRFRHDGKEL</sequence>
<dbReference type="GO" id="GO:0140359">
    <property type="term" value="F:ABC-type transporter activity"/>
    <property type="evidence" value="ECO:0007669"/>
    <property type="project" value="InterPro"/>
</dbReference>
<proteinExistence type="predicted"/>
<dbReference type="AlphaFoldDB" id="A0A2Z6DVT5"/>
<keyword evidence="1" id="KW-0812">Transmembrane</keyword>
<feature type="transmembrane region" description="Helical" evidence="1">
    <location>
        <begin position="173"/>
        <end position="199"/>
    </location>
</feature>
<evidence type="ECO:0000313" key="2">
    <source>
        <dbReference type="EMBL" id="BBD76554.1"/>
    </source>
</evidence>
<dbReference type="OrthoDB" id="9805862at2"/>
<accession>A0A2Z6DVT5</accession>
<feature type="transmembrane region" description="Helical" evidence="1">
    <location>
        <begin position="139"/>
        <end position="161"/>
    </location>
</feature>
<dbReference type="RefSeq" id="WP_119334381.1">
    <property type="nucleotide sequence ID" value="NZ_AP018558.1"/>
</dbReference>
<feature type="transmembrane region" description="Helical" evidence="1">
    <location>
        <begin position="248"/>
        <end position="266"/>
    </location>
</feature>
<gene>
    <name evidence="2" type="primary">nosY</name>
    <name evidence="2" type="ORF">HPTL_0286</name>
</gene>
<dbReference type="KEGG" id="htl:HPTL_0286"/>
<dbReference type="Proteomes" id="UP000262004">
    <property type="component" value="Chromosome"/>
</dbReference>
<keyword evidence="1" id="KW-1133">Transmembrane helix</keyword>
<dbReference type="EMBL" id="AP018558">
    <property type="protein sequence ID" value="BBD76554.1"/>
    <property type="molecule type" value="Genomic_DNA"/>
</dbReference>
<dbReference type="GO" id="GO:0005886">
    <property type="term" value="C:plasma membrane"/>
    <property type="evidence" value="ECO:0007669"/>
    <property type="project" value="UniProtKB-SubCell"/>
</dbReference>
<keyword evidence="1" id="KW-0472">Membrane</keyword>
<feature type="transmembrane region" description="Helical" evidence="1">
    <location>
        <begin position="21"/>
        <end position="43"/>
    </location>
</feature>
<evidence type="ECO:0000313" key="3">
    <source>
        <dbReference type="Proteomes" id="UP000262004"/>
    </source>
</evidence>
<protein>
    <submittedName>
        <fullName evidence="2">ABC transporter</fullName>
    </submittedName>
</protein>
<name>A0A2Z6DVT5_HYDTE</name>
<feature type="transmembrane region" description="Helical" evidence="1">
    <location>
        <begin position="100"/>
        <end position="127"/>
    </location>
</feature>
<dbReference type="PANTHER" id="PTHR43471">
    <property type="entry name" value="ABC TRANSPORTER PERMEASE"/>
    <property type="match status" value="1"/>
</dbReference>
<dbReference type="PANTHER" id="PTHR43471:SF1">
    <property type="entry name" value="ABC TRANSPORTER PERMEASE PROTEIN NOSY-RELATED"/>
    <property type="match status" value="1"/>
</dbReference>
<keyword evidence="3" id="KW-1185">Reference proteome</keyword>
<evidence type="ECO:0000256" key="1">
    <source>
        <dbReference type="SAM" id="Phobius"/>
    </source>
</evidence>
<reference evidence="2 3" key="1">
    <citation type="submission" date="2018-04" db="EMBL/GenBank/DDBJ databases">
        <title>Complete genome sequence of Hydrogenophilus thermoluteolus TH-1.</title>
        <authorList>
            <person name="Arai H."/>
        </authorList>
    </citation>
    <scope>NUCLEOTIDE SEQUENCE [LARGE SCALE GENOMIC DNA]</scope>
    <source>
        <strain evidence="2 3">TH-1</strain>
    </source>
</reference>
<feature type="transmembrane region" description="Helical" evidence="1">
    <location>
        <begin position="55"/>
        <end position="79"/>
    </location>
</feature>
<organism evidence="2 3">
    <name type="scientific">Hydrogenophilus thermoluteolus</name>
    <name type="common">Pseudomonas hydrogenothermophila</name>
    <dbReference type="NCBI Taxonomy" id="297"/>
    <lineage>
        <taxon>Bacteria</taxon>
        <taxon>Pseudomonadati</taxon>
        <taxon>Pseudomonadota</taxon>
        <taxon>Hydrogenophilia</taxon>
        <taxon>Hydrogenophilales</taxon>
        <taxon>Hydrogenophilaceae</taxon>
        <taxon>Hydrogenophilus</taxon>
    </lineage>
</organism>